<protein>
    <submittedName>
        <fullName evidence="3">Pyridoxamine 5'-phosphate oxidase</fullName>
    </submittedName>
</protein>
<dbReference type="NCBIfam" id="TIGR04023">
    <property type="entry name" value="PPOX_MSMEG_5819"/>
    <property type="match status" value="1"/>
</dbReference>
<comment type="caution">
    <text evidence="3">The sequence shown here is derived from an EMBL/GenBank/DDBJ whole genome shotgun (WGS) entry which is preliminary data.</text>
</comment>
<dbReference type="EMBL" id="LZSY01000087">
    <property type="protein sequence ID" value="OBB91158.1"/>
    <property type="molecule type" value="Genomic_DNA"/>
</dbReference>
<dbReference type="Proteomes" id="UP000094008">
    <property type="component" value="Unassembled WGS sequence"/>
</dbReference>
<evidence type="ECO:0000259" key="2">
    <source>
        <dbReference type="Pfam" id="PF01243"/>
    </source>
</evidence>
<gene>
    <name evidence="3" type="ORF">A5779_24715</name>
</gene>
<dbReference type="AlphaFoldDB" id="A0A1A0W5F8"/>
<dbReference type="GO" id="GO:0016627">
    <property type="term" value="F:oxidoreductase activity, acting on the CH-CH group of donors"/>
    <property type="evidence" value="ECO:0007669"/>
    <property type="project" value="TreeGrafter"/>
</dbReference>
<dbReference type="PANTHER" id="PTHR35176:SF6">
    <property type="entry name" value="HEME OXYGENASE HI_0854-RELATED"/>
    <property type="match status" value="1"/>
</dbReference>
<dbReference type="Gene3D" id="2.30.110.10">
    <property type="entry name" value="Electron Transport, Fmn-binding Protein, Chain A"/>
    <property type="match status" value="1"/>
</dbReference>
<keyword evidence="1" id="KW-0560">Oxidoreductase</keyword>
<evidence type="ECO:0000256" key="1">
    <source>
        <dbReference type="ARBA" id="ARBA00023002"/>
    </source>
</evidence>
<evidence type="ECO:0000313" key="4">
    <source>
        <dbReference type="Proteomes" id="UP000094008"/>
    </source>
</evidence>
<dbReference type="Pfam" id="PF01243">
    <property type="entry name" value="PNPOx_N"/>
    <property type="match status" value="1"/>
</dbReference>
<dbReference type="InterPro" id="IPR024031">
    <property type="entry name" value="MSMEG_5819/OxyR"/>
</dbReference>
<dbReference type="InterPro" id="IPR012349">
    <property type="entry name" value="Split_barrel_FMN-bd"/>
</dbReference>
<evidence type="ECO:0000313" key="3">
    <source>
        <dbReference type="EMBL" id="OBB91158.1"/>
    </source>
</evidence>
<dbReference type="GO" id="GO:0070967">
    <property type="term" value="F:coenzyme F420 binding"/>
    <property type="evidence" value="ECO:0007669"/>
    <property type="project" value="TreeGrafter"/>
</dbReference>
<dbReference type="OrthoDB" id="3693562at2"/>
<dbReference type="InterPro" id="IPR011576">
    <property type="entry name" value="Pyridox_Oxase_N"/>
</dbReference>
<dbReference type="InterPro" id="IPR052019">
    <property type="entry name" value="F420H2_bilvrd_red/Heme_oxyg"/>
</dbReference>
<dbReference type="SUPFAM" id="SSF50475">
    <property type="entry name" value="FMN-binding split barrel"/>
    <property type="match status" value="1"/>
</dbReference>
<dbReference type="RefSeq" id="WP_064882114.1">
    <property type="nucleotide sequence ID" value="NZ_LZSY01000087.1"/>
</dbReference>
<name>A0A1A0W5F8_MYCPR</name>
<accession>A0A1A0W5F8</accession>
<dbReference type="GO" id="GO:0005829">
    <property type="term" value="C:cytosol"/>
    <property type="evidence" value="ECO:0007669"/>
    <property type="project" value="TreeGrafter"/>
</dbReference>
<organism evidence="3 4">
    <name type="scientific">Mycolicibacterium peregrinum</name>
    <name type="common">Mycobacterium peregrinum</name>
    <dbReference type="NCBI Taxonomy" id="43304"/>
    <lineage>
        <taxon>Bacteria</taxon>
        <taxon>Bacillati</taxon>
        <taxon>Actinomycetota</taxon>
        <taxon>Actinomycetes</taxon>
        <taxon>Mycobacteriales</taxon>
        <taxon>Mycobacteriaceae</taxon>
        <taxon>Mycolicibacterium</taxon>
    </lineage>
</organism>
<proteinExistence type="predicted"/>
<dbReference type="PANTHER" id="PTHR35176">
    <property type="entry name" value="HEME OXYGENASE HI_0854-RELATED"/>
    <property type="match status" value="1"/>
</dbReference>
<reference evidence="4" key="1">
    <citation type="submission" date="2016-06" db="EMBL/GenBank/DDBJ databases">
        <authorList>
            <person name="Sutton G."/>
            <person name="Brinkac L."/>
            <person name="Sanka R."/>
            <person name="Adams M."/>
            <person name="Lau E."/>
            <person name="Mehaffy C."/>
            <person name="Tameris M."/>
            <person name="Hatherill M."/>
            <person name="Hanekom W."/>
            <person name="Mahomed H."/>
            <person name="Mcshane H."/>
        </authorList>
    </citation>
    <scope>NUCLEOTIDE SEQUENCE [LARGE SCALE GENOMIC DNA]</scope>
    <source>
        <strain evidence="4">852002-10433_SCH5171157</strain>
    </source>
</reference>
<sequence>MSFTAAELTHLREQPIGRLCTVDRNGAPQIRPVGVHVSPDQEGIDIVGHALASTQKWRNVIGNPQVAFIVDTVLSVRPPDARGIEIRGTATALPGAGTTEGGLSGDIIRIAPRRIISWGLDGAGTTARDWAESPHTAD</sequence>
<feature type="domain" description="Pyridoxamine 5'-phosphate oxidase N-terminal" evidence="2">
    <location>
        <begin position="9"/>
        <end position="94"/>
    </location>
</feature>